<gene>
    <name evidence="1" type="ordered locus">Sta7437_1463</name>
</gene>
<evidence type="ECO:0000313" key="2">
    <source>
        <dbReference type="Proteomes" id="UP000010473"/>
    </source>
</evidence>
<dbReference type="STRING" id="111780.Sta7437_1463"/>
<organism evidence="1 2">
    <name type="scientific">Stanieria cyanosphaera (strain ATCC 29371 / PCC 7437)</name>
    <dbReference type="NCBI Taxonomy" id="111780"/>
    <lineage>
        <taxon>Bacteria</taxon>
        <taxon>Bacillati</taxon>
        <taxon>Cyanobacteriota</taxon>
        <taxon>Cyanophyceae</taxon>
        <taxon>Pleurocapsales</taxon>
        <taxon>Dermocarpellaceae</taxon>
        <taxon>Stanieria</taxon>
    </lineage>
</organism>
<dbReference type="Proteomes" id="UP000010473">
    <property type="component" value="Chromosome"/>
</dbReference>
<dbReference type="EMBL" id="CP003653">
    <property type="protein sequence ID" value="AFZ35030.1"/>
    <property type="molecule type" value="Genomic_DNA"/>
</dbReference>
<proteinExistence type="predicted"/>
<evidence type="ECO:0008006" key="3">
    <source>
        <dbReference type="Google" id="ProtNLM"/>
    </source>
</evidence>
<reference evidence="2" key="1">
    <citation type="journal article" date="2013" name="Proc. Natl. Acad. Sci. U.S.A.">
        <title>Improving the coverage of the cyanobacterial phylum using diversity-driven genome sequencing.</title>
        <authorList>
            <person name="Shih P.M."/>
            <person name="Wu D."/>
            <person name="Latifi A."/>
            <person name="Axen S.D."/>
            <person name="Fewer D.P."/>
            <person name="Talla E."/>
            <person name="Calteau A."/>
            <person name="Cai F."/>
            <person name="Tandeau de Marsac N."/>
            <person name="Rippka R."/>
            <person name="Herdman M."/>
            <person name="Sivonen K."/>
            <person name="Coursin T."/>
            <person name="Laurent T."/>
            <person name="Goodwin L."/>
            <person name="Nolan M."/>
            <person name="Davenport K.W."/>
            <person name="Han C.S."/>
            <person name="Rubin E.M."/>
            <person name="Eisen J.A."/>
            <person name="Woyke T."/>
            <person name="Gugger M."/>
            <person name="Kerfeld C.A."/>
        </authorList>
    </citation>
    <scope>NUCLEOTIDE SEQUENCE [LARGE SCALE GENOMIC DNA]</scope>
    <source>
        <strain evidence="2">ATCC 29371 / PCC 7437</strain>
    </source>
</reference>
<keyword evidence="2" id="KW-1185">Reference proteome</keyword>
<dbReference type="Gene3D" id="3.40.50.2000">
    <property type="entry name" value="Glycogen Phosphorylase B"/>
    <property type="match status" value="1"/>
</dbReference>
<dbReference type="SUPFAM" id="SSF53756">
    <property type="entry name" value="UDP-Glycosyltransferase/glycogen phosphorylase"/>
    <property type="match status" value="1"/>
</dbReference>
<name>K9XQY5_STAC7</name>
<dbReference type="OrthoDB" id="8432722at2"/>
<dbReference type="eggNOG" id="COG0438">
    <property type="taxonomic scope" value="Bacteria"/>
</dbReference>
<protein>
    <recommendedName>
        <fullName evidence="3">Glycosyl transferase group 1</fullName>
    </recommendedName>
</protein>
<dbReference type="KEGG" id="scs:Sta7437_1463"/>
<accession>K9XQY5</accession>
<evidence type="ECO:0000313" key="1">
    <source>
        <dbReference type="EMBL" id="AFZ35030.1"/>
    </source>
</evidence>
<dbReference type="RefSeq" id="WP_015192702.1">
    <property type="nucleotide sequence ID" value="NC_019748.1"/>
</dbReference>
<sequence length="400" mass="45528">MNVLFLTTNLPSQKLHGSEVASQTIIDALNQTGCHVTVVGYTRKEDNITQFSPQEILVREQYVETKKAKFYPFLWFGQSLIQKLPYSSAKYYSSDYIKVVKYLLAQKNYSIVIIDHSQLDWLTKFLPPQTKLIFIAHNIEQEIYRQHCQNSNNPLAKLVYQREADLIRDIEASLTHKVQEIWTLTEHDAQYFAQFNPSAKIRPLPLLSSLDNLNNQSINKQFDVGLIGSWTWKANQDSLKWFLSEVYPLVPSSLSIHIAGRDADWVKEQYPQITYQGFVENAQKFIAQAKVLAIPTLSGGGIEIKTLDAIASGSQIVASPTAIRGIGEPPPTVQVAQNPQQFAELLIKAVDIQSEANSFELVHQWYYLRREKFLAEIAEAIQQISTNQEHIIKTHGSHKN</sequence>
<dbReference type="HOGENOM" id="CLU_028014_4_1_3"/>
<dbReference type="AlphaFoldDB" id="K9XQY5"/>
<dbReference type="Pfam" id="PF13692">
    <property type="entry name" value="Glyco_trans_1_4"/>
    <property type="match status" value="1"/>
</dbReference>